<reference evidence="2 3" key="1">
    <citation type="journal article" date="2005" name="PLoS Biol.">
        <title>The genomes of Oryza sativa: a history of duplications.</title>
        <authorList>
            <person name="Yu J."/>
            <person name="Wang J."/>
            <person name="Lin W."/>
            <person name="Li S."/>
            <person name="Li H."/>
            <person name="Zhou J."/>
            <person name="Ni P."/>
            <person name="Dong W."/>
            <person name="Hu S."/>
            <person name="Zeng C."/>
            <person name="Zhang J."/>
            <person name="Zhang Y."/>
            <person name="Li R."/>
            <person name="Xu Z."/>
            <person name="Li S."/>
            <person name="Li X."/>
            <person name="Zheng H."/>
            <person name="Cong L."/>
            <person name="Lin L."/>
            <person name="Yin J."/>
            <person name="Geng J."/>
            <person name="Li G."/>
            <person name="Shi J."/>
            <person name="Liu J."/>
            <person name="Lv H."/>
            <person name="Li J."/>
            <person name="Wang J."/>
            <person name="Deng Y."/>
            <person name="Ran L."/>
            <person name="Shi X."/>
            <person name="Wang X."/>
            <person name="Wu Q."/>
            <person name="Li C."/>
            <person name="Ren X."/>
            <person name="Wang J."/>
            <person name="Wang X."/>
            <person name="Li D."/>
            <person name="Liu D."/>
            <person name="Zhang X."/>
            <person name="Ji Z."/>
            <person name="Zhao W."/>
            <person name="Sun Y."/>
            <person name="Zhang Z."/>
            <person name="Bao J."/>
            <person name="Han Y."/>
            <person name="Dong L."/>
            <person name="Ji J."/>
            <person name="Chen P."/>
            <person name="Wu S."/>
            <person name="Liu J."/>
            <person name="Xiao Y."/>
            <person name="Bu D."/>
            <person name="Tan J."/>
            <person name="Yang L."/>
            <person name="Ye C."/>
            <person name="Zhang J."/>
            <person name="Xu J."/>
            <person name="Zhou Y."/>
            <person name="Yu Y."/>
            <person name="Zhang B."/>
            <person name="Zhuang S."/>
            <person name="Wei H."/>
            <person name="Liu B."/>
            <person name="Lei M."/>
            <person name="Yu H."/>
            <person name="Li Y."/>
            <person name="Xu H."/>
            <person name="Wei S."/>
            <person name="He X."/>
            <person name="Fang L."/>
            <person name="Zhang Z."/>
            <person name="Zhang Y."/>
            <person name="Huang X."/>
            <person name="Su Z."/>
            <person name="Tong W."/>
            <person name="Li J."/>
            <person name="Tong Z."/>
            <person name="Li S."/>
            <person name="Ye J."/>
            <person name="Wang L."/>
            <person name="Fang L."/>
            <person name="Lei T."/>
            <person name="Chen C."/>
            <person name="Chen H."/>
            <person name="Xu Z."/>
            <person name="Li H."/>
            <person name="Huang H."/>
            <person name="Zhang F."/>
            <person name="Xu H."/>
            <person name="Li N."/>
            <person name="Zhao C."/>
            <person name="Li S."/>
            <person name="Dong L."/>
            <person name="Huang Y."/>
            <person name="Li L."/>
            <person name="Xi Y."/>
            <person name="Qi Q."/>
            <person name="Li W."/>
            <person name="Zhang B."/>
            <person name="Hu W."/>
            <person name="Zhang Y."/>
            <person name="Tian X."/>
            <person name="Jiao Y."/>
            <person name="Liang X."/>
            <person name="Jin J."/>
            <person name="Gao L."/>
            <person name="Zheng W."/>
            <person name="Hao B."/>
            <person name="Liu S."/>
            <person name="Wang W."/>
            <person name="Yuan L."/>
            <person name="Cao M."/>
            <person name="McDermott J."/>
            <person name="Samudrala R."/>
            <person name="Wang J."/>
            <person name="Wong G.K."/>
            <person name="Yang H."/>
        </authorList>
    </citation>
    <scope>NUCLEOTIDE SEQUENCE [LARGE SCALE GENOMIC DNA]</scope>
    <source>
        <strain evidence="3">cv. 93-11</strain>
    </source>
</reference>
<evidence type="ECO:0000256" key="1">
    <source>
        <dbReference type="SAM" id="MobiDB-lite"/>
    </source>
</evidence>
<evidence type="ECO:0000313" key="2">
    <source>
        <dbReference type="EMBL" id="EAY86214.1"/>
    </source>
</evidence>
<name>A2X5V4_ORYSI</name>
<accession>A2X5V4</accession>
<dbReference type="AlphaFoldDB" id="A2X5V4"/>
<sequence length="112" mass="12896">MALRRTQQKKNMERKKSEHDPKRACELRAGTTRYLGYQASGISRYLVGTKGTRYQPGIRYQRVQVDIPGIRYQGAHGDKEKEKGQSLKISRCNGIPLCKHYGTFKELSPMKH</sequence>
<organism evidence="2 3">
    <name type="scientific">Oryza sativa subsp. indica</name>
    <name type="common">Rice</name>
    <dbReference type="NCBI Taxonomy" id="39946"/>
    <lineage>
        <taxon>Eukaryota</taxon>
        <taxon>Viridiplantae</taxon>
        <taxon>Streptophyta</taxon>
        <taxon>Embryophyta</taxon>
        <taxon>Tracheophyta</taxon>
        <taxon>Spermatophyta</taxon>
        <taxon>Magnoliopsida</taxon>
        <taxon>Liliopsida</taxon>
        <taxon>Poales</taxon>
        <taxon>Poaceae</taxon>
        <taxon>BOP clade</taxon>
        <taxon>Oryzoideae</taxon>
        <taxon>Oryzeae</taxon>
        <taxon>Oryzinae</taxon>
        <taxon>Oryza</taxon>
        <taxon>Oryza sativa</taxon>
    </lineage>
</organism>
<proteinExistence type="predicted"/>
<dbReference type="HOGENOM" id="CLU_2150039_0_0_1"/>
<feature type="region of interest" description="Disordered" evidence="1">
    <location>
        <begin position="1"/>
        <end position="23"/>
    </location>
</feature>
<dbReference type="Proteomes" id="UP000007015">
    <property type="component" value="Chromosome 2"/>
</dbReference>
<keyword evidence="3" id="KW-1185">Reference proteome</keyword>
<dbReference type="EMBL" id="CM000127">
    <property type="protein sequence ID" value="EAY86214.1"/>
    <property type="molecule type" value="Genomic_DNA"/>
</dbReference>
<protein>
    <submittedName>
        <fullName evidence="2">Uncharacterized protein</fullName>
    </submittedName>
</protein>
<gene>
    <name evidence="2" type="ORF">OsI_07588</name>
</gene>
<dbReference type="Gramene" id="BGIOSGA008393-TA">
    <property type="protein sequence ID" value="BGIOSGA008393-PA"/>
    <property type="gene ID" value="BGIOSGA008393"/>
</dbReference>
<evidence type="ECO:0000313" key="3">
    <source>
        <dbReference type="Proteomes" id="UP000007015"/>
    </source>
</evidence>
<feature type="compositionally biased region" description="Basic and acidic residues" evidence="1">
    <location>
        <begin position="10"/>
        <end position="23"/>
    </location>
</feature>